<reference evidence="17" key="2">
    <citation type="submission" date="2015-01" db="EMBL/GenBank/DDBJ databases">
        <title>Evolutionary Origins and Diversification of the Mycorrhizal Mutualists.</title>
        <authorList>
            <consortium name="DOE Joint Genome Institute"/>
            <consortium name="Mycorrhizal Genomics Consortium"/>
            <person name="Kohler A."/>
            <person name="Kuo A."/>
            <person name="Nagy L.G."/>
            <person name="Floudas D."/>
            <person name="Copeland A."/>
            <person name="Barry K.W."/>
            <person name="Cichocki N."/>
            <person name="Veneault-Fourrey C."/>
            <person name="LaButti K."/>
            <person name="Lindquist E.A."/>
            <person name="Lipzen A."/>
            <person name="Lundell T."/>
            <person name="Morin E."/>
            <person name="Murat C."/>
            <person name="Riley R."/>
            <person name="Ohm R."/>
            <person name="Sun H."/>
            <person name="Tunlid A."/>
            <person name="Henrissat B."/>
            <person name="Grigoriev I.V."/>
            <person name="Hibbett D.S."/>
            <person name="Martin F."/>
        </authorList>
    </citation>
    <scope>NUCLEOTIDE SEQUENCE [LARGE SCALE GENOMIC DNA]</scope>
    <source>
        <strain evidence="17">MUT 4182</strain>
    </source>
</reference>
<evidence type="ECO:0000256" key="7">
    <source>
        <dbReference type="ARBA" id="ARBA00022840"/>
    </source>
</evidence>
<gene>
    <name evidence="16" type="ORF">M407DRAFT_45710</name>
</gene>
<evidence type="ECO:0000256" key="13">
    <source>
        <dbReference type="SAM" id="MobiDB-lite"/>
    </source>
</evidence>
<evidence type="ECO:0008006" key="18">
    <source>
        <dbReference type="Google" id="ProtNLM"/>
    </source>
</evidence>
<dbReference type="InterPro" id="IPR014851">
    <property type="entry name" value="BCS1_N"/>
</dbReference>
<dbReference type="InterPro" id="IPR003960">
    <property type="entry name" value="ATPase_AAA_CS"/>
</dbReference>
<sequence length="504" mass="55808">SLLTFLFSFSSSFHDWIKLAILGAILEFARRTWAAAWAAFLASFFITAHFDGEDECYDWLMVFLSKKSSWKKANEVQVSTRNWSSSNRYQNDDQDIVIMDDPSGDLPMKGRTLSFLPSFGNTTTMFYKGRLLRVTRDRTQAAVGTEYVESLTLSILGRDQSILRELLLEAQTLHKSQEQNRVAIYIADNYNNWRWSGSRPKRPMSSIILEPGVKEMLIDDAKDFLTSEDWYAARGIPFRRGYLLHGAPGSGKTSLIHAVAGALGLDIYVINLSRKGLDDASLNELICDLPARSIALMEDIDAAFTHGVSRDGVEGADDSDGGSSPTMESSSSGGVTLSGLLGAIDGVAAQEGRILFATTNRYQVLDAALIRPGRLDLHIEFKLATSWQAKEIFKCFYPASASISETLEEPVLEEKTPVPSTSSDGLPTLEKRTAPNLSVKQRDTLAAEFAAKVPDRLTSMASIQGHLMTYKTRPYEAVKRAGDFVEVEVKKRSAREPEKKKAAE</sequence>
<evidence type="ECO:0000256" key="10">
    <source>
        <dbReference type="ARBA" id="ARBA00023136"/>
    </source>
</evidence>
<keyword evidence="9" id="KW-0496">Mitochondrion</keyword>
<evidence type="ECO:0000256" key="9">
    <source>
        <dbReference type="ARBA" id="ARBA00023128"/>
    </source>
</evidence>
<evidence type="ECO:0000256" key="12">
    <source>
        <dbReference type="RuleBase" id="RU003651"/>
    </source>
</evidence>
<reference evidence="16 17" key="1">
    <citation type="submission" date="2014-04" db="EMBL/GenBank/DDBJ databases">
        <authorList>
            <consortium name="DOE Joint Genome Institute"/>
            <person name="Kuo A."/>
            <person name="Girlanda M."/>
            <person name="Perotto S."/>
            <person name="Kohler A."/>
            <person name="Nagy L.G."/>
            <person name="Floudas D."/>
            <person name="Copeland A."/>
            <person name="Barry K.W."/>
            <person name="Cichocki N."/>
            <person name="Veneault-Fourrey C."/>
            <person name="LaButti K."/>
            <person name="Lindquist E.A."/>
            <person name="Lipzen A."/>
            <person name="Lundell T."/>
            <person name="Morin E."/>
            <person name="Murat C."/>
            <person name="Sun H."/>
            <person name="Tunlid A."/>
            <person name="Henrissat B."/>
            <person name="Grigoriev I.V."/>
            <person name="Hibbett D.S."/>
            <person name="Martin F."/>
            <person name="Nordberg H.P."/>
            <person name="Cantor M.N."/>
            <person name="Hua S.X."/>
        </authorList>
    </citation>
    <scope>NUCLEOTIDE SEQUENCE [LARGE SCALE GENOMIC DNA]</scope>
    <source>
        <strain evidence="16 17">MUT 4182</strain>
    </source>
</reference>
<keyword evidence="6" id="KW-0378">Hydrolase</keyword>
<dbReference type="Proteomes" id="UP000054248">
    <property type="component" value="Unassembled WGS sequence"/>
</dbReference>
<feature type="region of interest" description="Disordered" evidence="13">
    <location>
        <begin position="311"/>
        <end position="333"/>
    </location>
</feature>
<keyword evidence="5" id="KW-0999">Mitochondrion inner membrane</keyword>
<dbReference type="SMART" id="SM00382">
    <property type="entry name" value="AAA"/>
    <property type="match status" value="1"/>
</dbReference>
<dbReference type="Pfam" id="PF25426">
    <property type="entry name" value="AAA_lid_BCS1"/>
    <property type="match status" value="1"/>
</dbReference>
<dbReference type="Gene3D" id="3.40.50.300">
    <property type="entry name" value="P-loop containing nucleotide triphosphate hydrolases"/>
    <property type="match status" value="1"/>
</dbReference>
<feature type="compositionally biased region" description="Low complexity" evidence="13">
    <location>
        <begin position="321"/>
        <end position="333"/>
    </location>
</feature>
<evidence type="ECO:0000259" key="14">
    <source>
        <dbReference type="SMART" id="SM00382"/>
    </source>
</evidence>
<name>A0A0C3QYB0_9AGAM</name>
<evidence type="ECO:0000256" key="5">
    <source>
        <dbReference type="ARBA" id="ARBA00022792"/>
    </source>
</evidence>
<feature type="region of interest" description="Disordered" evidence="13">
    <location>
        <begin position="410"/>
        <end position="437"/>
    </location>
</feature>
<dbReference type="STRING" id="1051891.A0A0C3QYB0"/>
<keyword evidence="10" id="KW-0472">Membrane</keyword>
<dbReference type="GO" id="GO:0005524">
    <property type="term" value="F:ATP binding"/>
    <property type="evidence" value="ECO:0007669"/>
    <property type="project" value="UniProtKB-KW"/>
</dbReference>
<dbReference type="SUPFAM" id="SSF52540">
    <property type="entry name" value="P-loop containing nucleoside triphosphate hydrolases"/>
    <property type="match status" value="1"/>
</dbReference>
<dbReference type="InterPro" id="IPR050747">
    <property type="entry name" value="Mitochondrial_chaperone_BCS1"/>
</dbReference>
<dbReference type="GO" id="GO:0005743">
    <property type="term" value="C:mitochondrial inner membrane"/>
    <property type="evidence" value="ECO:0007669"/>
    <property type="project" value="UniProtKB-SubCell"/>
</dbReference>
<evidence type="ECO:0000256" key="11">
    <source>
        <dbReference type="ARBA" id="ARBA00048778"/>
    </source>
</evidence>
<evidence type="ECO:0000256" key="8">
    <source>
        <dbReference type="ARBA" id="ARBA00022989"/>
    </source>
</evidence>
<organism evidence="16 17">
    <name type="scientific">Tulasnella calospora MUT 4182</name>
    <dbReference type="NCBI Taxonomy" id="1051891"/>
    <lineage>
        <taxon>Eukaryota</taxon>
        <taxon>Fungi</taxon>
        <taxon>Dikarya</taxon>
        <taxon>Basidiomycota</taxon>
        <taxon>Agaricomycotina</taxon>
        <taxon>Agaricomycetes</taxon>
        <taxon>Cantharellales</taxon>
        <taxon>Tulasnellaceae</taxon>
        <taxon>Tulasnella</taxon>
    </lineage>
</organism>
<dbReference type="HOGENOM" id="CLU_010189_3_2_1"/>
<dbReference type="PANTHER" id="PTHR23070">
    <property type="entry name" value="BCS1 AAA-TYPE ATPASE"/>
    <property type="match status" value="1"/>
</dbReference>
<accession>A0A0C3QYB0</accession>
<dbReference type="GO" id="GO:0016887">
    <property type="term" value="F:ATP hydrolysis activity"/>
    <property type="evidence" value="ECO:0007669"/>
    <property type="project" value="InterPro"/>
</dbReference>
<feature type="non-terminal residue" evidence="16">
    <location>
        <position position="504"/>
    </location>
</feature>
<dbReference type="SMART" id="SM01024">
    <property type="entry name" value="BCS1_N"/>
    <property type="match status" value="1"/>
</dbReference>
<keyword evidence="17" id="KW-1185">Reference proteome</keyword>
<dbReference type="InterPro" id="IPR027417">
    <property type="entry name" value="P-loop_NTPase"/>
</dbReference>
<dbReference type="PROSITE" id="PS00674">
    <property type="entry name" value="AAA"/>
    <property type="match status" value="1"/>
</dbReference>
<dbReference type="InterPro" id="IPR057495">
    <property type="entry name" value="AAA_lid_BCS1"/>
</dbReference>
<protein>
    <recommendedName>
        <fullName evidence="18">AAA+ ATPase domain-containing protein</fullName>
    </recommendedName>
</protein>
<feature type="domain" description="BCS1 N-terminal" evidence="15">
    <location>
        <begin position="20"/>
        <end position="207"/>
    </location>
</feature>
<evidence type="ECO:0000256" key="6">
    <source>
        <dbReference type="ARBA" id="ARBA00022801"/>
    </source>
</evidence>
<evidence type="ECO:0000256" key="3">
    <source>
        <dbReference type="ARBA" id="ARBA00022692"/>
    </source>
</evidence>
<feature type="non-terminal residue" evidence="16">
    <location>
        <position position="1"/>
    </location>
</feature>
<dbReference type="EMBL" id="KN822944">
    <property type="protein sequence ID" value="KIO34214.1"/>
    <property type="molecule type" value="Genomic_DNA"/>
</dbReference>
<keyword evidence="8" id="KW-1133">Transmembrane helix</keyword>
<keyword evidence="3" id="KW-0812">Transmembrane</keyword>
<comment type="similarity">
    <text evidence="2">Belongs to the AAA ATPase family. BCS1 subfamily.</text>
</comment>
<evidence type="ECO:0000256" key="4">
    <source>
        <dbReference type="ARBA" id="ARBA00022741"/>
    </source>
</evidence>
<dbReference type="OrthoDB" id="10251412at2759"/>
<keyword evidence="7 12" id="KW-0067">ATP-binding</keyword>
<feature type="domain" description="AAA+ ATPase" evidence="14">
    <location>
        <begin position="238"/>
        <end position="385"/>
    </location>
</feature>
<evidence type="ECO:0000256" key="2">
    <source>
        <dbReference type="ARBA" id="ARBA00007448"/>
    </source>
</evidence>
<dbReference type="Pfam" id="PF00004">
    <property type="entry name" value="AAA"/>
    <property type="match status" value="1"/>
</dbReference>
<keyword evidence="4 12" id="KW-0547">Nucleotide-binding</keyword>
<dbReference type="InterPro" id="IPR003959">
    <property type="entry name" value="ATPase_AAA_core"/>
</dbReference>
<proteinExistence type="inferred from homology"/>
<dbReference type="InterPro" id="IPR003593">
    <property type="entry name" value="AAA+_ATPase"/>
</dbReference>
<evidence type="ECO:0000259" key="15">
    <source>
        <dbReference type="SMART" id="SM01024"/>
    </source>
</evidence>
<evidence type="ECO:0000313" key="17">
    <source>
        <dbReference type="Proteomes" id="UP000054248"/>
    </source>
</evidence>
<comment type="subcellular location">
    <subcellularLocation>
        <location evidence="1">Mitochondrion inner membrane</location>
        <topology evidence="1">Single-pass membrane protein</topology>
    </subcellularLocation>
</comment>
<comment type="catalytic activity">
    <reaction evidence="11">
        <text>ATP + H2O = ADP + phosphate + H(+)</text>
        <dbReference type="Rhea" id="RHEA:13065"/>
        <dbReference type="ChEBI" id="CHEBI:15377"/>
        <dbReference type="ChEBI" id="CHEBI:15378"/>
        <dbReference type="ChEBI" id="CHEBI:30616"/>
        <dbReference type="ChEBI" id="CHEBI:43474"/>
        <dbReference type="ChEBI" id="CHEBI:456216"/>
    </reaction>
    <physiologicalReaction direction="left-to-right" evidence="11">
        <dbReference type="Rhea" id="RHEA:13066"/>
    </physiologicalReaction>
</comment>
<evidence type="ECO:0000256" key="1">
    <source>
        <dbReference type="ARBA" id="ARBA00004434"/>
    </source>
</evidence>
<dbReference type="Pfam" id="PF08740">
    <property type="entry name" value="BCS1_N"/>
    <property type="match status" value="1"/>
</dbReference>
<evidence type="ECO:0000313" key="16">
    <source>
        <dbReference type="EMBL" id="KIO34214.1"/>
    </source>
</evidence>
<dbReference type="AlphaFoldDB" id="A0A0C3QYB0"/>